<comment type="caution">
    <text evidence="2">The sequence shown here is derived from an EMBL/GenBank/DDBJ whole genome shotgun (WGS) entry which is preliminary data.</text>
</comment>
<evidence type="ECO:0000256" key="1">
    <source>
        <dbReference type="SAM" id="Phobius"/>
    </source>
</evidence>
<keyword evidence="3" id="KW-1185">Reference proteome</keyword>
<dbReference type="EMBL" id="JARQZJ010000119">
    <property type="protein sequence ID" value="KAK9887670.1"/>
    <property type="molecule type" value="Genomic_DNA"/>
</dbReference>
<dbReference type="Proteomes" id="UP001431783">
    <property type="component" value="Unassembled WGS sequence"/>
</dbReference>
<keyword evidence="1" id="KW-1133">Transmembrane helix</keyword>
<sequence>MVDLDIQKLRFLISKESRDFPTYSGCLVDRYLSSFESFIHSLDRVLKHITHWGMGSSSAHANTNPHFKKSGLYSRKYFFVFFAIVLSISLLVESEVKVPSSLVSFLLRQDPVRNQASTLT</sequence>
<gene>
    <name evidence="2" type="ORF">WA026_023792</name>
</gene>
<proteinExistence type="predicted"/>
<protein>
    <submittedName>
        <fullName evidence="2">Uncharacterized protein</fullName>
    </submittedName>
</protein>
<accession>A0AAW1V2G7</accession>
<reference evidence="2 3" key="1">
    <citation type="submission" date="2023-03" db="EMBL/GenBank/DDBJ databases">
        <title>Genome insight into feeding habits of ladybird beetles.</title>
        <authorList>
            <person name="Li H.-S."/>
            <person name="Huang Y.-H."/>
            <person name="Pang H."/>
        </authorList>
    </citation>
    <scope>NUCLEOTIDE SEQUENCE [LARGE SCALE GENOMIC DNA]</scope>
    <source>
        <strain evidence="2">SYSU_2023b</strain>
        <tissue evidence="2">Whole body</tissue>
    </source>
</reference>
<evidence type="ECO:0000313" key="2">
    <source>
        <dbReference type="EMBL" id="KAK9887670.1"/>
    </source>
</evidence>
<dbReference type="AlphaFoldDB" id="A0AAW1V2G7"/>
<evidence type="ECO:0000313" key="3">
    <source>
        <dbReference type="Proteomes" id="UP001431783"/>
    </source>
</evidence>
<name>A0AAW1V2G7_9CUCU</name>
<keyword evidence="1" id="KW-0472">Membrane</keyword>
<feature type="transmembrane region" description="Helical" evidence="1">
    <location>
        <begin position="77"/>
        <end position="94"/>
    </location>
</feature>
<organism evidence="2 3">
    <name type="scientific">Henosepilachna vigintioctopunctata</name>
    <dbReference type="NCBI Taxonomy" id="420089"/>
    <lineage>
        <taxon>Eukaryota</taxon>
        <taxon>Metazoa</taxon>
        <taxon>Ecdysozoa</taxon>
        <taxon>Arthropoda</taxon>
        <taxon>Hexapoda</taxon>
        <taxon>Insecta</taxon>
        <taxon>Pterygota</taxon>
        <taxon>Neoptera</taxon>
        <taxon>Endopterygota</taxon>
        <taxon>Coleoptera</taxon>
        <taxon>Polyphaga</taxon>
        <taxon>Cucujiformia</taxon>
        <taxon>Coccinelloidea</taxon>
        <taxon>Coccinellidae</taxon>
        <taxon>Epilachninae</taxon>
        <taxon>Epilachnini</taxon>
        <taxon>Henosepilachna</taxon>
    </lineage>
</organism>
<keyword evidence="1" id="KW-0812">Transmembrane</keyword>